<dbReference type="RefSeq" id="WP_149473769.1">
    <property type="nucleotide sequence ID" value="NZ_JAGGMB010000006.1"/>
</dbReference>
<dbReference type="OrthoDB" id="2865096at2"/>
<gene>
    <name evidence="1" type="ORF">J2Z64_002254</name>
</gene>
<protein>
    <submittedName>
        <fullName evidence="1">Uncharacterized protein</fullName>
    </submittedName>
</protein>
<evidence type="ECO:0000313" key="1">
    <source>
        <dbReference type="EMBL" id="MBP2077999.1"/>
    </source>
</evidence>
<dbReference type="AlphaFoldDB" id="A0A9X0YVM8"/>
<proteinExistence type="predicted"/>
<dbReference type="Proteomes" id="UP001138793">
    <property type="component" value="Unassembled WGS sequence"/>
</dbReference>
<accession>A0A9X0YVM8</accession>
<sequence>MTIPKGKEALYSGSSIVEVEVKKCCDWLGFSYTDNGWHYLSATIKEFIANPNIKYNKSLLSNYYRSFQPKSIQDCFFYKGDGFPSVSSKLTRLPWGTTVNMKPKNNQHFGPNSDTFVENEFRRTKRIYNKIASEGYQPEKYRDGYIRGHFFKNDNDYRFMLASGQHRMAVLGVLGYQTIQVKIHPNWKRVIDKEDLLSWPYVHRGTYDKESACKIFNAYFTNTGREKAQKLNLLN</sequence>
<name>A0A9X0YVM8_9BACI</name>
<keyword evidence="2" id="KW-1185">Reference proteome</keyword>
<dbReference type="EMBL" id="JAGGMB010000006">
    <property type="protein sequence ID" value="MBP2077999.1"/>
    <property type="molecule type" value="Genomic_DNA"/>
</dbReference>
<comment type="caution">
    <text evidence="1">The sequence shown here is derived from an EMBL/GenBank/DDBJ whole genome shotgun (WGS) entry which is preliminary data.</text>
</comment>
<reference evidence="1" key="1">
    <citation type="submission" date="2021-03" db="EMBL/GenBank/DDBJ databases">
        <title>Genomic Encyclopedia of Type Strains, Phase IV (KMG-IV): sequencing the most valuable type-strain genomes for metagenomic binning, comparative biology and taxonomic classification.</title>
        <authorList>
            <person name="Goeker M."/>
        </authorList>
    </citation>
    <scope>NUCLEOTIDE SEQUENCE</scope>
    <source>
        <strain evidence="1">DSM 107338</strain>
    </source>
</reference>
<evidence type="ECO:0000313" key="2">
    <source>
        <dbReference type="Proteomes" id="UP001138793"/>
    </source>
</evidence>
<organism evidence="1 2">
    <name type="scientific">Oceanobacillus polygoni</name>
    <dbReference type="NCBI Taxonomy" id="1235259"/>
    <lineage>
        <taxon>Bacteria</taxon>
        <taxon>Bacillati</taxon>
        <taxon>Bacillota</taxon>
        <taxon>Bacilli</taxon>
        <taxon>Bacillales</taxon>
        <taxon>Bacillaceae</taxon>
        <taxon>Oceanobacillus</taxon>
    </lineage>
</organism>